<evidence type="ECO:0000256" key="2">
    <source>
        <dbReference type="ARBA" id="ARBA00010333"/>
    </source>
</evidence>
<dbReference type="PANTHER" id="PTHR35936:SF32">
    <property type="entry name" value="MEMBRANE-BOUND LYTIC MUREIN TRANSGLYCOSYLASE F"/>
    <property type="match status" value="1"/>
</dbReference>
<keyword evidence="4" id="KW-0472">Membrane</keyword>
<evidence type="ECO:0000256" key="4">
    <source>
        <dbReference type="ARBA" id="ARBA00023237"/>
    </source>
</evidence>
<evidence type="ECO:0000259" key="5">
    <source>
        <dbReference type="SMART" id="SM00062"/>
    </source>
</evidence>
<dbReference type="Pfam" id="PF00497">
    <property type="entry name" value="SBP_bac_3"/>
    <property type="match status" value="1"/>
</dbReference>
<reference evidence="6 7" key="1">
    <citation type="submission" date="2020-08" db="EMBL/GenBank/DDBJ databases">
        <title>Genomic Encyclopedia of Type Strains, Phase III (KMG-III): the genomes of soil and plant-associated and newly described type strains.</title>
        <authorList>
            <person name="Whitman W."/>
        </authorList>
    </citation>
    <scope>NUCLEOTIDE SEQUENCE [LARGE SCALE GENOMIC DNA]</scope>
    <source>
        <strain evidence="6 7">CECT 8654</strain>
    </source>
</reference>
<comment type="subcellular location">
    <subcellularLocation>
        <location evidence="1">Cell outer membrane</location>
        <topology evidence="1">Peripheral membrane protein</topology>
    </subcellularLocation>
</comment>
<dbReference type="CDD" id="cd13403">
    <property type="entry name" value="MLTF-like"/>
    <property type="match status" value="1"/>
</dbReference>
<dbReference type="GO" id="GO:0008933">
    <property type="term" value="F:peptidoglycan lytic transglycosylase activity"/>
    <property type="evidence" value="ECO:0007669"/>
    <property type="project" value="TreeGrafter"/>
</dbReference>
<evidence type="ECO:0000313" key="7">
    <source>
        <dbReference type="Proteomes" id="UP000537130"/>
    </source>
</evidence>
<dbReference type="Gene3D" id="1.10.530.10">
    <property type="match status" value="1"/>
</dbReference>
<evidence type="ECO:0000256" key="3">
    <source>
        <dbReference type="ARBA" id="ARBA00022729"/>
    </source>
</evidence>
<dbReference type="PROSITE" id="PS51257">
    <property type="entry name" value="PROKAR_LIPOPROTEIN"/>
    <property type="match status" value="1"/>
</dbReference>
<dbReference type="GO" id="GO:0009279">
    <property type="term" value="C:cell outer membrane"/>
    <property type="evidence" value="ECO:0007669"/>
    <property type="project" value="UniProtKB-SubCell"/>
</dbReference>
<keyword evidence="4" id="KW-0998">Cell outer membrane</keyword>
<proteinExistence type="inferred from homology"/>
<comment type="similarity">
    <text evidence="2">Belongs to the bacterial solute-binding protein 3 family.</text>
</comment>
<gene>
    <name evidence="6" type="ORF">FHR99_001143</name>
</gene>
<keyword evidence="7" id="KW-1185">Reference proteome</keyword>
<dbReference type="Pfam" id="PF01464">
    <property type="entry name" value="SLT"/>
    <property type="match status" value="1"/>
</dbReference>
<dbReference type="EMBL" id="JACHWY010000001">
    <property type="protein sequence ID" value="MBB3046907.1"/>
    <property type="molecule type" value="Genomic_DNA"/>
</dbReference>
<dbReference type="SUPFAM" id="SSF53955">
    <property type="entry name" value="Lysozyme-like"/>
    <property type="match status" value="1"/>
</dbReference>
<dbReference type="SUPFAM" id="SSF53850">
    <property type="entry name" value="Periplasmic binding protein-like II"/>
    <property type="match status" value="1"/>
</dbReference>
<name>A0A7W4Z594_9GAMM</name>
<dbReference type="NCBIfam" id="NF008112">
    <property type="entry name" value="PRK10859.1"/>
    <property type="match status" value="1"/>
</dbReference>
<dbReference type="PANTHER" id="PTHR35936">
    <property type="entry name" value="MEMBRANE-BOUND LYTIC MUREIN TRANSGLYCOSYLASE F"/>
    <property type="match status" value="1"/>
</dbReference>
<dbReference type="InterPro" id="IPR008258">
    <property type="entry name" value="Transglycosylase_SLT_dom_1"/>
</dbReference>
<protein>
    <submittedName>
        <fullName evidence="6">Membrane-bound lytic murein transglycosylase F</fullName>
    </submittedName>
</protein>
<sequence>MSRDLLAVPVGMARAAKMHRWALLCSLILLTACSDAPEESDRTLRVVTLNSPTTYFFSQDGKATGPEHDLATAFAKAQDRDIEFLVVDTLTEVFDALENGKADLAAAGLSKTEEREQRFLLSRSYRSTQQQVVCRRGGKKARSVSELKNIKLAVVKNSSYEQRLLALQQKHKELTWESVDSDSETLLHRVWKKKIDCTVADSHIVAVNRRYLPELLVMFDLTKDDQLVWAMPKELTGLKRSVNSWLNSDAGLSRLQKIEDRYYSYIDTFDFVDTRALVRRIDSRLPKYRALFEAAAQKHKLSPTLLMAQAYQESHWNPKASSPTGVKGIMMLTRNTAKSLGVKNRLNPEQAIPAGAAYLAKMRSRFKEDIPEPDRTYLALAAYNLGRAHMHDAQTLARQLNKNPYSWADIESVLPLMSEKKYYRKLKYGYARGIEPVLYVQRIRNYQNIIEQKLKSN</sequence>
<dbReference type="GO" id="GO:0009253">
    <property type="term" value="P:peptidoglycan catabolic process"/>
    <property type="evidence" value="ECO:0007669"/>
    <property type="project" value="TreeGrafter"/>
</dbReference>
<dbReference type="Proteomes" id="UP000537130">
    <property type="component" value="Unassembled WGS sequence"/>
</dbReference>
<dbReference type="CDD" id="cd01009">
    <property type="entry name" value="PBP2_YfhD_N"/>
    <property type="match status" value="1"/>
</dbReference>
<comment type="caution">
    <text evidence="6">The sequence shown here is derived from an EMBL/GenBank/DDBJ whole genome shotgun (WGS) entry which is preliminary data.</text>
</comment>
<feature type="domain" description="Solute-binding protein family 3/N-terminal" evidence="5">
    <location>
        <begin position="43"/>
        <end position="266"/>
    </location>
</feature>
<evidence type="ECO:0000313" key="6">
    <source>
        <dbReference type="EMBL" id="MBB3046907.1"/>
    </source>
</evidence>
<dbReference type="SMART" id="SM00062">
    <property type="entry name" value="PBPb"/>
    <property type="match status" value="1"/>
</dbReference>
<keyword evidence="3" id="KW-0732">Signal</keyword>
<dbReference type="InterPro" id="IPR001638">
    <property type="entry name" value="Solute-binding_3/MltF_N"/>
</dbReference>
<evidence type="ECO:0000256" key="1">
    <source>
        <dbReference type="ARBA" id="ARBA00004339"/>
    </source>
</evidence>
<accession>A0A7W4Z594</accession>
<dbReference type="InterPro" id="IPR023346">
    <property type="entry name" value="Lysozyme-like_dom_sf"/>
</dbReference>
<dbReference type="Gene3D" id="3.40.190.10">
    <property type="entry name" value="Periplasmic binding protein-like II"/>
    <property type="match status" value="2"/>
</dbReference>
<dbReference type="RefSeq" id="WP_343067413.1">
    <property type="nucleotide sequence ID" value="NZ_JACHWY010000001.1"/>
</dbReference>
<dbReference type="AlphaFoldDB" id="A0A7W4Z594"/>
<organism evidence="6 7">
    <name type="scientific">Litorivivens lipolytica</name>
    <dbReference type="NCBI Taxonomy" id="1524264"/>
    <lineage>
        <taxon>Bacteria</taxon>
        <taxon>Pseudomonadati</taxon>
        <taxon>Pseudomonadota</taxon>
        <taxon>Gammaproteobacteria</taxon>
        <taxon>Litorivivens</taxon>
    </lineage>
</organism>